<name>A0A0F9JY05_9ZZZZ</name>
<protein>
    <submittedName>
        <fullName evidence="2">Uncharacterized protein</fullName>
    </submittedName>
</protein>
<dbReference type="AlphaFoldDB" id="A0A0F9JY05"/>
<feature type="region of interest" description="Disordered" evidence="1">
    <location>
        <begin position="49"/>
        <end position="71"/>
    </location>
</feature>
<dbReference type="EMBL" id="LAZR01009111">
    <property type="protein sequence ID" value="KKM74623.1"/>
    <property type="molecule type" value="Genomic_DNA"/>
</dbReference>
<evidence type="ECO:0000256" key="1">
    <source>
        <dbReference type="SAM" id="MobiDB-lite"/>
    </source>
</evidence>
<gene>
    <name evidence="2" type="ORF">LCGC14_1398490</name>
</gene>
<sequence length="383" mass="43156">MIPIWIFENASKWFNAEEYLKANPDVAADPYWGLHPLLHWISSGYTEDRTWKGDPRGSNPGSNPGPSDPTAEKQVVLAVAGHGFMCMADVAGKKLIGPYNHPDPKSPIRCIGYDEPVDVIDTGESVIRITVDGNDVLLSTEDNGRIFKDQIQSDPRNYNFKLYKTLLEGKQHGAFDAQRMLGKLILLGGGEIYVEGHGTRKKFGTDFYCKRIIEYKNQVLVVGYRYSTNNAGWWNSTDALTYSWKEKGKNWRFMSGATYPGKEFVWLVGTANYKGGKHHADSAAIWQLNPDGGLHLLKVFPGYDYSSEVQVGPNHKVYWLNTWRWKQHGNGSALMELHNGEIREIAQFEQSEGRGILFDGPDIWVVLRSHGRGGWVYKITGVL</sequence>
<feature type="compositionally biased region" description="Low complexity" evidence="1">
    <location>
        <begin position="56"/>
        <end position="69"/>
    </location>
</feature>
<accession>A0A0F9JY05</accession>
<reference evidence="2" key="1">
    <citation type="journal article" date="2015" name="Nature">
        <title>Complex archaea that bridge the gap between prokaryotes and eukaryotes.</title>
        <authorList>
            <person name="Spang A."/>
            <person name="Saw J.H."/>
            <person name="Jorgensen S.L."/>
            <person name="Zaremba-Niedzwiedzka K."/>
            <person name="Martijn J."/>
            <person name="Lind A.E."/>
            <person name="van Eijk R."/>
            <person name="Schleper C."/>
            <person name="Guy L."/>
            <person name="Ettema T.J."/>
        </authorList>
    </citation>
    <scope>NUCLEOTIDE SEQUENCE</scope>
</reference>
<evidence type="ECO:0000313" key="2">
    <source>
        <dbReference type="EMBL" id="KKM74623.1"/>
    </source>
</evidence>
<organism evidence="2">
    <name type="scientific">marine sediment metagenome</name>
    <dbReference type="NCBI Taxonomy" id="412755"/>
    <lineage>
        <taxon>unclassified sequences</taxon>
        <taxon>metagenomes</taxon>
        <taxon>ecological metagenomes</taxon>
    </lineage>
</organism>
<comment type="caution">
    <text evidence="2">The sequence shown here is derived from an EMBL/GenBank/DDBJ whole genome shotgun (WGS) entry which is preliminary data.</text>
</comment>
<proteinExistence type="predicted"/>